<reference evidence="7 8" key="1">
    <citation type="submission" date="2015-04" db="EMBL/GenBank/DDBJ databases">
        <title>Complete genome sequence of Schizopora paradoxa KUC8140, a cosmopolitan wood degrader in East Asia.</title>
        <authorList>
            <consortium name="DOE Joint Genome Institute"/>
            <person name="Min B."/>
            <person name="Park H."/>
            <person name="Jang Y."/>
            <person name="Kim J.-J."/>
            <person name="Kim K.H."/>
            <person name="Pangilinan J."/>
            <person name="Lipzen A."/>
            <person name="Riley R."/>
            <person name="Grigoriev I.V."/>
            <person name="Spatafora J.W."/>
            <person name="Choi I.-G."/>
        </authorList>
    </citation>
    <scope>NUCLEOTIDE SEQUENCE [LARGE SCALE GENOMIC DNA]</scope>
    <source>
        <strain evidence="7 8">KUC8140</strain>
    </source>
</reference>
<keyword evidence="5 7" id="KW-0012">Acyltransferase</keyword>
<dbReference type="InterPro" id="IPR007515">
    <property type="entry name" value="Mss4"/>
</dbReference>
<evidence type="ECO:0000256" key="4">
    <source>
        <dbReference type="ARBA" id="ARBA00022927"/>
    </source>
</evidence>
<dbReference type="InterPro" id="IPR051635">
    <property type="entry name" value="SNAT-like"/>
</dbReference>
<keyword evidence="4" id="KW-0653">Protein transport</keyword>
<dbReference type="GO" id="GO:0007264">
    <property type="term" value="P:small GTPase-mediated signal transduction"/>
    <property type="evidence" value="ECO:0007669"/>
    <property type="project" value="InterPro"/>
</dbReference>
<keyword evidence="1" id="KW-0813">Transport</keyword>
<sequence>MAWPKGSDALDDIAFDLISELDVPKAFEIESESYPADEAATLDAFVQRQKQAPELFLGAYIHSDEPKSGSSENRKLIGYICATLSSSSTLTHSSMSTHEPNGTSVCIHSVCAAPAHRRRGIATRLLKEYLSRLQQASDESENKKSPKYSRVLLIAHDDLRALYENAGFEWVGPSAVVHGARPWFEMRKLLDATRPTDSEVEAASQMLSIPPDIMQALQASLASSSRRARPTARLLSSNAQLDEVLTVTDSSAGTTKVNKYDLLCPRLGCGCLILKSGAAQLVDQDIVNQEVLGSHSQVSSSPSSTPASIPCWIVEPNPMVFENIGFSKSVPQSTEGPKMKYLLCADCDHGSLGWTFEGDTRFWVICSRVGYKAQDT</sequence>
<dbReference type="STRING" id="27342.A0A0H2S958"/>
<keyword evidence="8" id="KW-1185">Reference proteome</keyword>
<dbReference type="PROSITE" id="PS51796">
    <property type="entry name" value="MSS4"/>
    <property type="match status" value="1"/>
</dbReference>
<dbReference type="GO" id="GO:0015031">
    <property type="term" value="P:protein transport"/>
    <property type="evidence" value="ECO:0007669"/>
    <property type="project" value="UniProtKB-KW"/>
</dbReference>
<evidence type="ECO:0000313" key="7">
    <source>
        <dbReference type="EMBL" id="KLO18228.1"/>
    </source>
</evidence>
<dbReference type="Pfam" id="PF04421">
    <property type="entry name" value="Mss4"/>
    <property type="match status" value="1"/>
</dbReference>
<dbReference type="AlphaFoldDB" id="A0A0H2S958"/>
<proteinExistence type="predicted"/>
<dbReference type="GO" id="GO:0005737">
    <property type="term" value="C:cytoplasm"/>
    <property type="evidence" value="ECO:0007669"/>
    <property type="project" value="TreeGrafter"/>
</dbReference>
<dbReference type="InterPro" id="IPR000182">
    <property type="entry name" value="GNAT_dom"/>
</dbReference>
<gene>
    <name evidence="7" type="ORF">SCHPADRAFT_899839</name>
</gene>
<dbReference type="GO" id="GO:0005085">
    <property type="term" value="F:guanyl-nucleotide exchange factor activity"/>
    <property type="evidence" value="ECO:0007669"/>
    <property type="project" value="UniProtKB-KW"/>
</dbReference>
<organism evidence="7 8">
    <name type="scientific">Schizopora paradoxa</name>
    <dbReference type="NCBI Taxonomy" id="27342"/>
    <lineage>
        <taxon>Eukaryota</taxon>
        <taxon>Fungi</taxon>
        <taxon>Dikarya</taxon>
        <taxon>Basidiomycota</taxon>
        <taxon>Agaricomycotina</taxon>
        <taxon>Agaricomycetes</taxon>
        <taxon>Hymenochaetales</taxon>
        <taxon>Schizoporaceae</taxon>
        <taxon>Schizopora</taxon>
    </lineage>
</organism>
<dbReference type="SUPFAM" id="SSF55729">
    <property type="entry name" value="Acyl-CoA N-acyltransferases (Nat)"/>
    <property type="match status" value="1"/>
</dbReference>
<dbReference type="PANTHER" id="PTHR10908">
    <property type="entry name" value="SEROTONIN N-ACETYLTRANSFERASE"/>
    <property type="match status" value="1"/>
</dbReference>
<evidence type="ECO:0000256" key="3">
    <source>
        <dbReference type="ARBA" id="ARBA00022679"/>
    </source>
</evidence>
<dbReference type="Gene3D" id="3.40.630.30">
    <property type="match status" value="1"/>
</dbReference>
<dbReference type="InParanoid" id="A0A0H2S958"/>
<dbReference type="Proteomes" id="UP000053477">
    <property type="component" value="Unassembled WGS sequence"/>
</dbReference>
<name>A0A0H2S958_9AGAM</name>
<evidence type="ECO:0000259" key="6">
    <source>
        <dbReference type="PROSITE" id="PS51186"/>
    </source>
</evidence>
<dbReference type="GO" id="GO:0004059">
    <property type="term" value="F:aralkylamine N-acetyltransferase activity"/>
    <property type="evidence" value="ECO:0007669"/>
    <property type="project" value="TreeGrafter"/>
</dbReference>
<dbReference type="EMBL" id="KQ085896">
    <property type="protein sequence ID" value="KLO18228.1"/>
    <property type="molecule type" value="Genomic_DNA"/>
</dbReference>
<evidence type="ECO:0000256" key="2">
    <source>
        <dbReference type="ARBA" id="ARBA00022658"/>
    </source>
</evidence>
<evidence type="ECO:0000256" key="1">
    <source>
        <dbReference type="ARBA" id="ARBA00022448"/>
    </source>
</evidence>
<keyword evidence="2" id="KW-0344">Guanine-nucleotide releasing factor</keyword>
<evidence type="ECO:0000313" key="8">
    <source>
        <dbReference type="Proteomes" id="UP000053477"/>
    </source>
</evidence>
<dbReference type="InterPro" id="IPR016181">
    <property type="entry name" value="Acyl_CoA_acyltransferase"/>
</dbReference>
<dbReference type="SUPFAM" id="SSF51316">
    <property type="entry name" value="Mss4-like"/>
    <property type="match status" value="1"/>
</dbReference>
<dbReference type="Pfam" id="PF13673">
    <property type="entry name" value="Acetyltransf_10"/>
    <property type="match status" value="1"/>
</dbReference>
<protein>
    <submittedName>
        <fullName evidence="7">Acyl-CoA N-acyltransferase</fullName>
    </submittedName>
</protein>
<accession>A0A0H2S958</accession>
<dbReference type="InterPro" id="IPR011057">
    <property type="entry name" value="Mss4-like_sf"/>
</dbReference>
<dbReference type="CDD" id="cd04301">
    <property type="entry name" value="NAT_SF"/>
    <property type="match status" value="1"/>
</dbReference>
<dbReference type="InterPro" id="IPR011323">
    <property type="entry name" value="Mss4/transl-control_tumour"/>
</dbReference>
<dbReference type="Gene3D" id="2.170.150.10">
    <property type="entry name" value="Metal Binding Protein, Guanine Nucleotide Exchange Factor, Chain A"/>
    <property type="match status" value="1"/>
</dbReference>
<dbReference type="PANTHER" id="PTHR10908:SF0">
    <property type="entry name" value="SEROTONIN N-ACETYLTRANSFERASE"/>
    <property type="match status" value="1"/>
</dbReference>
<dbReference type="PROSITE" id="PS51186">
    <property type="entry name" value="GNAT"/>
    <property type="match status" value="1"/>
</dbReference>
<keyword evidence="3 7" id="KW-0808">Transferase</keyword>
<feature type="domain" description="N-acetyltransferase" evidence="6">
    <location>
        <begin position="13"/>
        <end position="191"/>
    </location>
</feature>
<dbReference type="OrthoDB" id="30840at2759"/>
<evidence type="ECO:0000256" key="5">
    <source>
        <dbReference type="ARBA" id="ARBA00023315"/>
    </source>
</evidence>